<dbReference type="Proteomes" id="UP000325440">
    <property type="component" value="Unassembled WGS sequence"/>
</dbReference>
<reference evidence="1 2" key="1">
    <citation type="submission" date="2019-08" db="EMBL/GenBank/DDBJ databases">
        <authorList>
            <person name="Alioto T."/>
            <person name="Alioto T."/>
            <person name="Gomez Garrido J."/>
        </authorList>
    </citation>
    <scope>NUCLEOTIDE SEQUENCE [LARGE SCALE GENOMIC DNA]</scope>
</reference>
<dbReference type="AlphaFoldDB" id="A0A5E4NC01"/>
<dbReference type="EMBL" id="CABPRJ010001950">
    <property type="protein sequence ID" value="VVC42384.1"/>
    <property type="molecule type" value="Genomic_DNA"/>
</dbReference>
<sequence length="102" mass="11650">MDKNEKKLTRLQVQFLEASEKTKRRRTESLRKANPVDELVYAAQVGLNDYGKNNESKLLHAGYGDNIFVSFGTFVTGYFSGVSKSLYCLWAVNVRLYSQYSP</sequence>
<accession>A0A5E4NC01</accession>
<evidence type="ECO:0000313" key="2">
    <source>
        <dbReference type="Proteomes" id="UP000325440"/>
    </source>
</evidence>
<keyword evidence="2" id="KW-1185">Reference proteome</keyword>
<gene>
    <name evidence="1" type="ORF">CINCED_3A021625</name>
</gene>
<name>A0A5E4NC01_9HEMI</name>
<evidence type="ECO:0000313" key="1">
    <source>
        <dbReference type="EMBL" id="VVC42384.1"/>
    </source>
</evidence>
<organism evidence="1 2">
    <name type="scientific">Cinara cedri</name>
    <dbReference type="NCBI Taxonomy" id="506608"/>
    <lineage>
        <taxon>Eukaryota</taxon>
        <taxon>Metazoa</taxon>
        <taxon>Ecdysozoa</taxon>
        <taxon>Arthropoda</taxon>
        <taxon>Hexapoda</taxon>
        <taxon>Insecta</taxon>
        <taxon>Pterygota</taxon>
        <taxon>Neoptera</taxon>
        <taxon>Paraneoptera</taxon>
        <taxon>Hemiptera</taxon>
        <taxon>Sternorrhyncha</taxon>
        <taxon>Aphidomorpha</taxon>
        <taxon>Aphidoidea</taxon>
        <taxon>Aphididae</taxon>
        <taxon>Lachninae</taxon>
        <taxon>Cinara</taxon>
    </lineage>
</organism>
<protein>
    <submittedName>
        <fullName evidence="1">Uncharacterized protein</fullName>
    </submittedName>
</protein>
<proteinExistence type="predicted"/>
<dbReference type="OrthoDB" id="8193306at2759"/>